<keyword evidence="6" id="KW-0479">Metal-binding</keyword>
<feature type="domain" description="DUF5927" evidence="15">
    <location>
        <begin position="272"/>
        <end position="568"/>
    </location>
</feature>
<keyword evidence="3" id="KW-0328">Glycosyltransferase</keyword>
<dbReference type="GO" id="GO:0015012">
    <property type="term" value="P:heparan sulfate proteoglycan biosynthetic process"/>
    <property type="evidence" value="ECO:0007669"/>
    <property type="project" value="TreeGrafter"/>
</dbReference>
<evidence type="ECO:0000256" key="8">
    <source>
        <dbReference type="ARBA" id="ARBA00022968"/>
    </source>
</evidence>
<evidence type="ECO:0000256" key="6">
    <source>
        <dbReference type="ARBA" id="ARBA00022723"/>
    </source>
</evidence>
<evidence type="ECO:0000259" key="15">
    <source>
        <dbReference type="Pfam" id="PF19349"/>
    </source>
</evidence>
<dbReference type="PANTHER" id="PTHR46025">
    <property type="entry name" value="XYLOSYLTRANSFERASE OXT"/>
    <property type="match status" value="1"/>
</dbReference>
<keyword evidence="5" id="KW-0812">Transmembrane</keyword>
<dbReference type="Pfam" id="PF19349">
    <property type="entry name" value="DUF5927"/>
    <property type="match status" value="1"/>
</dbReference>
<evidence type="ECO:0000256" key="14">
    <source>
        <dbReference type="ARBA" id="ARBA00042865"/>
    </source>
</evidence>
<evidence type="ECO:0000256" key="9">
    <source>
        <dbReference type="ARBA" id="ARBA00022989"/>
    </source>
</evidence>
<evidence type="ECO:0000256" key="1">
    <source>
        <dbReference type="ARBA" id="ARBA00004323"/>
    </source>
</evidence>
<dbReference type="GO" id="GO:0016020">
    <property type="term" value="C:membrane"/>
    <property type="evidence" value="ECO:0007669"/>
    <property type="project" value="InterPro"/>
</dbReference>
<evidence type="ECO:0000256" key="7">
    <source>
        <dbReference type="ARBA" id="ARBA00022824"/>
    </source>
</evidence>
<evidence type="ECO:0000256" key="13">
    <source>
        <dbReference type="ARBA" id="ARBA00023180"/>
    </source>
</evidence>
<evidence type="ECO:0000256" key="11">
    <source>
        <dbReference type="ARBA" id="ARBA00023136"/>
    </source>
</evidence>
<evidence type="ECO:0000256" key="12">
    <source>
        <dbReference type="ARBA" id="ARBA00023157"/>
    </source>
</evidence>
<keyword evidence="13" id="KW-0325">Glycoprotein</keyword>
<dbReference type="GO" id="GO:0046872">
    <property type="term" value="F:metal ion binding"/>
    <property type="evidence" value="ECO:0007669"/>
    <property type="project" value="UniProtKB-KW"/>
</dbReference>
<keyword evidence="4" id="KW-0808">Transferase</keyword>
<dbReference type="InterPro" id="IPR003406">
    <property type="entry name" value="Glyco_trans_14"/>
</dbReference>
<dbReference type="GO" id="GO:0050650">
    <property type="term" value="P:chondroitin sulfate proteoglycan biosynthetic process"/>
    <property type="evidence" value="ECO:0007669"/>
    <property type="project" value="TreeGrafter"/>
</dbReference>
<dbReference type="AlphaFoldDB" id="A0A2S5JLY0"/>
<keyword evidence="10" id="KW-0333">Golgi apparatus</keyword>
<evidence type="ECO:0000256" key="4">
    <source>
        <dbReference type="ARBA" id="ARBA00022679"/>
    </source>
</evidence>
<accession>A0A2S5JLY0</accession>
<evidence type="ECO:0000256" key="5">
    <source>
        <dbReference type="ARBA" id="ARBA00022692"/>
    </source>
</evidence>
<dbReference type="RefSeq" id="WP_245873038.1">
    <property type="nucleotide sequence ID" value="NZ_PRDS01000001.1"/>
</dbReference>
<dbReference type="EMBL" id="PRDS01000001">
    <property type="protein sequence ID" value="PPB82516.1"/>
    <property type="molecule type" value="Genomic_DNA"/>
</dbReference>
<evidence type="ECO:0000256" key="2">
    <source>
        <dbReference type="ARBA" id="ARBA00004648"/>
    </source>
</evidence>
<keyword evidence="8" id="KW-0735">Signal-anchor</keyword>
<evidence type="ECO:0000256" key="10">
    <source>
        <dbReference type="ARBA" id="ARBA00023034"/>
    </source>
</evidence>
<evidence type="ECO:0000313" key="17">
    <source>
        <dbReference type="Proteomes" id="UP000239736"/>
    </source>
</evidence>
<sequence>MTATCDARLGFVMLCHTALHRAAQVARHLAQAGCPIVIHVDARVPAPRFSRLVAELSDLDCVSFSPRHACEWGSFGLVSATRSAARQMLDRHPSVRHVYLCSGACLPLRPVAELIDYLDARPDTDFIESVTTPDVNWTVGGLEAERFSLYFPFNWRSQRKLFDLSVSLQRRLGVRRRLPDGIVPHLGSQWWCLTRRTLSAILDDPDRTRIDRFFRWVWIPDESYFQTMARRWSDRIESRSLTLSKFDVNGRPHIFYDDHLQLLRRSDCFFARKIWPGADRLYQAFLSADPSGRTRADPDPGRIDRLFSRAVERRMRGRPGLYMQSRFPRQDHENGKTAGPYSVFHGFSDLFEDFDSWLTKVTGHRVHGHLFAPGRAEFAGGARIFKGCLSDSAALRDYNPRAFLTNLIWNNRGERQCFQFSPRDNQACNWFMATDANAQISVITGAWVIPLMQREDDFATIKAEAARLQRIESHHVDILRSMYVKARVRIWSLADMVENPIEPLQEILDEILPRGFPAVTEVPRMVDLGGLPEFLQRLKNAGMQPKLIGDFPAVRPHPVGRTSDRPRIVQ</sequence>
<keyword evidence="12" id="KW-1015">Disulfide bond</keyword>
<dbReference type="Proteomes" id="UP000239736">
    <property type="component" value="Unassembled WGS sequence"/>
</dbReference>
<dbReference type="InterPro" id="IPR045971">
    <property type="entry name" value="DUF5927"/>
</dbReference>
<dbReference type="Pfam" id="PF02485">
    <property type="entry name" value="Branch"/>
    <property type="match status" value="1"/>
</dbReference>
<organism evidence="16 17">
    <name type="scientific">Albidovulum inexpectatum</name>
    <dbReference type="NCBI Taxonomy" id="196587"/>
    <lineage>
        <taxon>Bacteria</taxon>
        <taxon>Pseudomonadati</taxon>
        <taxon>Pseudomonadota</taxon>
        <taxon>Alphaproteobacteria</taxon>
        <taxon>Rhodobacterales</taxon>
        <taxon>Paracoccaceae</taxon>
        <taxon>Albidovulum</taxon>
    </lineage>
</organism>
<dbReference type="PANTHER" id="PTHR46025:SF3">
    <property type="entry name" value="XYLOSYLTRANSFERASE OXT"/>
    <property type="match status" value="1"/>
</dbReference>
<keyword evidence="17" id="KW-1185">Reference proteome</keyword>
<keyword evidence="9" id="KW-1133">Transmembrane helix</keyword>
<dbReference type="GO" id="GO:0030158">
    <property type="term" value="F:protein xylosyltransferase activity"/>
    <property type="evidence" value="ECO:0007669"/>
    <property type="project" value="InterPro"/>
</dbReference>
<name>A0A2S5JLY0_9RHOB</name>
<keyword evidence="7" id="KW-0256">Endoplasmic reticulum</keyword>
<reference evidence="16 17" key="1">
    <citation type="submission" date="2018-01" db="EMBL/GenBank/DDBJ databases">
        <title>Genomic Encyclopedia of Archaeal and Bacterial Type Strains, Phase II (KMG-II): from individual species to whole genera.</title>
        <authorList>
            <person name="Goeker M."/>
        </authorList>
    </citation>
    <scope>NUCLEOTIDE SEQUENCE [LARGE SCALE GENOMIC DNA]</scope>
    <source>
        <strain evidence="16 17">DSM 12048</strain>
    </source>
</reference>
<evidence type="ECO:0000256" key="3">
    <source>
        <dbReference type="ARBA" id="ARBA00022676"/>
    </source>
</evidence>
<gene>
    <name evidence="16" type="ORF">LV82_00452</name>
</gene>
<comment type="subcellular location">
    <subcellularLocation>
        <location evidence="2">Endoplasmic reticulum membrane</location>
        <topology evidence="2">Single-pass type II membrane protein</topology>
    </subcellularLocation>
    <subcellularLocation>
        <location evidence="1">Golgi apparatus membrane</location>
        <topology evidence="1">Single-pass type II membrane protein</topology>
    </subcellularLocation>
</comment>
<evidence type="ECO:0000313" key="16">
    <source>
        <dbReference type="EMBL" id="PPB82516.1"/>
    </source>
</evidence>
<protein>
    <recommendedName>
        <fullName evidence="14">Peptide O-xylosyltransferase</fullName>
    </recommendedName>
</protein>
<keyword evidence="11" id="KW-0472">Membrane</keyword>
<comment type="caution">
    <text evidence="16">The sequence shown here is derived from an EMBL/GenBank/DDBJ whole genome shotgun (WGS) entry which is preliminary data.</text>
</comment>
<proteinExistence type="predicted"/>
<dbReference type="InterPro" id="IPR043538">
    <property type="entry name" value="XYLT"/>
</dbReference>